<gene>
    <name evidence="1" type="ORF">LXM26_00200</name>
</gene>
<dbReference type="Proteomes" id="UP001139000">
    <property type="component" value="Unassembled WGS sequence"/>
</dbReference>
<evidence type="ECO:0000313" key="1">
    <source>
        <dbReference type="EMBL" id="MCF0059893.1"/>
    </source>
</evidence>
<comment type="caution">
    <text evidence="1">The sequence shown here is derived from an EMBL/GenBank/DDBJ whole genome shotgun (WGS) entry which is preliminary data.</text>
</comment>
<reference evidence="1" key="1">
    <citation type="submission" date="2021-12" db="EMBL/GenBank/DDBJ databases">
        <title>Novel species in genus Dyadobacter.</title>
        <authorList>
            <person name="Ma C."/>
        </authorList>
    </citation>
    <scope>NUCLEOTIDE SEQUENCE</scope>
    <source>
        <strain evidence="1">LJ419</strain>
    </source>
</reference>
<dbReference type="RefSeq" id="WP_234652147.1">
    <property type="nucleotide sequence ID" value="NZ_CP094997.1"/>
</dbReference>
<dbReference type="AlphaFoldDB" id="A0A9X1TJB7"/>
<organism evidence="1 2">
    <name type="scientific">Dyadobacter chenwenxiniae</name>
    <dbReference type="NCBI Taxonomy" id="2906456"/>
    <lineage>
        <taxon>Bacteria</taxon>
        <taxon>Pseudomonadati</taxon>
        <taxon>Bacteroidota</taxon>
        <taxon>Cytophagia</taxon>
        <taxon>Cytophagales</taxon>
        <taxon>Spirosomataceae</taxon>
        <taxon>Dyadobacter</taxon>
    </lineage>
</organism>
<keyword evidence="2" id="KW-1185">Reference proteome</keyword>
<proteinExistence type="predicted"/>
<dbReference type="EMBL" id="JAJTTC010000001">
    <property type="protein sequence ID" value="MCF0059893.1"/>
    <property type="molecule type" value="Genomic_DNA"/>
</dbReference>
<sequence length="85" mass="9783">MRTANDYFYQAYKQYKAWCKENGFNHKEMHGKFAEFAGLAMKEYAAEVTNRTLSRAADEATKELGDGVCFFTGKERIKNTEIITP</sequence>
<protein>
    <submittedName>
        <fullName evidence="1">Uncharacterized protein</fullName>
    </submittedName>
</protein>
<evidence type="ECO:0000313" key="2">
    <source>
        <dbReference type="Proteomes" id="UP001139000"/>
    </source>
</evidence>
<name>A0A9X1TJB7_9BACT</name>
<accession>A0A9X1TJB7</accession>